<dbReference type="Gene3D" id="1.25.40.10">
    <property type="entry name" value="Tetratricopeptide repeat domain"/>
    <property type="match status" value="1"/>
</dbReference>
<dbReference type="OrthoDB" id="10252405at2759"/>
<dbReference type="GO" id="GO:0072380">
    <property type="term" value="C:TRC complex"/>
    <property type="evidence" value="ECO:0007669"/>
    <property type="project" value="TreeGrafter"/>
</dbReference>
<name>W7HYR9_9PEZI</name>
<keyword evidence="4" id="KW-1185">Reference proteome</keyword>
<dbReference type="PANTHER" id="PTHR12875:SF0">
    <property type="entry name" value="GOLGI TO ER TRAFFIC PROTEIN 4 HOMOLOG"/>
    <property type="match status" value="1"/>
</dbReference>
<comment type="similarity">
    <text evidence="1">Belongs to the GET4 family.</text>
</comment>
<organism evidence="3 4">
    <name type="scientific">Drechslerella stenobrocha 248</name>
    <dbReference type="NCBI Taxonomy" id="1043628"/>
    <lineage>
        <taxon>Eukaryota</taxon>
        <taxon>Fungi</taxon>
        <taxon>Dikarya</taxon>
        <taxon>Ascomycota</taxon>
        <taxon>Pezizomycotina</taxon>
        <taxon>Orbiliomycetes</taxon>
        <taxon>Orbiliales</taxon>
        <taxon>Orbiliaceae</taxon>
        <taxon>Drechslerella</taxon>
    </lineage>
</organism>
<dbReference type="Proteomes" id="UP000024837">
    <property type="component" value="Unassembled WGS sequence"/>
</dbReference>
<protein>
    <recommendedName>
        <fullName evidence="5">Golgi to ER traffic protein 4</fullName>
    </recommendedName>
</protein>
<evidence type="ECO:0000256" key="2">
    <source>
        <dbReference type="SAM" id="MobiDB-lite"/>
    </source>
</evidence>
<evidence type="ECO:0000256" key="1">
    <source>
        <dbReference type="ARBA" id="ARBA00005351"/>
    </source>
</evidence>
<evidence type="ECO:0000313" key="4">
    <source>
        <dbReference type="Proteomes" id="UP000024837"/>
    </source>
</evidence>
<feature type="region of interest" description="Disordered" evidence="2">
    <location>
        <begin position="318"/>
        <end position="344"/>
    </location>
</feature>
<accession>W7HYR9</accession>
<dbReference type="Pfam" id="PF04190">
    <property type="entry name" value="GET4"/>
    <property type="match status" value="1"/>
</dbReference>
<dbReference type="InterPro" id="IPR007317">
    <property type="entry name" value="GET4"/>
</dbReference>
<evidence type="ECO:0000313" key="3">
    <source>
        <dbReference type="EMBL" id="EWC45083.1"/>
    </source>
</evidence>
<dbReference type="AlphaFoldDB" id="W7HYR9"/>
<sequence>MATRIDKTIARLKQRHTPLHYAKHTIEEGQHYEAHQQLRVVSARYLKQSNPDSAIEILFSGAQSLLQASQFASGGDLALSLLEVYTTHSIPCDPTSKARIYTLLSLLPAEEPTRKKVINAAVLWSSKCSEYEAGDPDLHHFAGCLYAKDHEPYEAEKHLLLGTKDSCVALTNLLYTWYTQDEPSSAALYVSRAVLCYLLIGNVREASTALDLFTSRLLEDNKGGKLVVQSVETSVLDARIFPAMPLMNFLRLLCLAVTRGRGAADTYRNLRGHYNLLLQEVGRWDEALEQIAEMYFGIQVPRQRNFMADMMSSLFGGPPAAAGGGGRPQLGAPKPAAPPAVDLD</sequence>
<dbReference type="HOGENOM" id="CLU_046061_0_1_1"/>
<dbReference type="PANTHER" id="PTHR12875">
    <property type="entry name" value="GOLGI TO ER TRAFFIC PROTEIN 4 HOMOLOG"/>
    <property type="match status" value="1"/>
</dbReference>
<reference evidence="3 4" key="1">
    <citation type="submission" date="2013-05" db="EMBL/GenBank/DDBJ databases">
        <title>Drechslerella stenobrocha genome reveals carnivorous origination and mechanical trapping mechanism of predatory fungi.</title>
        <authorList>
            <person name="Liu X."/>
            <person name="Zhang W."/>
            <person name="Liu K."/>
        </authorList>
    </citation>
    <scope>NUCLEOTIDE SEQUENCE [LARGE SCALE GENOMIC DNA]</scope>
    <source>
        <strain evidence="3 4">248</strain>
    </source>
</reference>
<evidence type="ECO:0008006" key="5">
    <source>
        <dbReference type="Google" id="ProtNLM"/>
    </source>
</evidence>
<dbReference type="InterPro" id="IPR011990">
    <property type="entry name" value="TPR-like_helical_dom_sf"/>
</dbReference>
<dbReference type="EMBL" id="KI966431">
    <property type="protein sequence ID" value="EWC45083.1"/>
    <property type="molecule type" value="Genomic_DNA"/>
</dbReference>
<gene>
    <name evidence="3" type="ORF">DRE_06222</name>
</gene>
<proteinExistence type="inferred from homology"/>
<dbReference type="GO" id="GO:0045048">
    <property type="term" value="P:protein insertion into ER membrane"/>
    <property type="evidence" value="ECO:0007669"/>
    <property type="project" value="InterPro"/>
</dbReference>